<accession>A0A382NJ95</accession>
<sequence length="31" mass="3375">VNIGAKIKYTSRPKVSASKSNNSAERVEVKL</sequence>
<dbReference type="AlphaFoldDB" id="A0A382NJ95"/>
<gene>
    <name evidence="2" type="ORF">METZ01_LOCUS314030</name>
</gene>
<protein>
    <submittedName>
        <fullName evidence="2">Uncharacterized protein</fullName>
    </submittedName>
</protein>
<organism evidence="2">
    <name type="scientific">marine metagenome</name>
    <dbReference type="NCBI Taxonomy" id="408172"/>
    <lineage>
        <taxon>unclassified sequences</taxon>
        <taxon>metagenomes</taxon>
        <taxon>ecological metagenomes</taxon>
    </lineage>
</organism>
<feature type="region of interest" description="Disordered" evidence="1">
    <location>
        <begin position="11"/>
        <end position="31"/>
    </location>
</feature>
<dbReference type="EMBL" id="UINC01100823">
    <property type="protein sequence ID" value="SVC61176.1"/>
    <property type="molecule type" value="Genomic_DNA"/>
</dbReference>
<evidence type="ECO:0000313" key="2">
    <source>
        <dbReference type="EMBL" id="SVC61176.1"/>
    </source>
</evidence>
<proteinExistence type="predicted"/>
<evidence type="ECO:0000256" key="1">
    <source>
        <dbReference type="SAM" id="MobiDB-lite"/>
    </source>
</evidence>
<name>A0A382NJ95_9ZZZZ</name>
<feature type="non-terminal residue" evidence="2">
    <location>
        <position position="1"/>
    </location>
</feature>
<reference evidence="2" key="1">
    <citation type="submission" date="2018-05" db="EMBL/GenBank/DDBJ databases">
        <authorList>
            <person name="Lanie J.A."/>
            <person name="Ng W.-L."/>
            <person name="Kazmierczak K.M."/>
            <person name="Andrzejewski T.M."/>
            <person name="Davidsen T.M."/>
            <person name="Wayne K.J."/>
            <person name="Tettelin H."/>
            <person name="Glass J.I."/>
            <person name="Rusch D."/>
            <person name="Podicherti R."/>
            <person name="Tsui H.-C.T."/>
            <person name="Winkler M.E."/>
        </authorList>
    </citation>
    <scope>NUCLEOTIDE SEQUENCE</scope>
</reference>